<feature type="compositionally biased region" description="Pro residues" evidence="1">
    <location>
        <begin position="57"/>
        <end position="67"/>
    </location>
</feature>
<evidence type="ECO:0000313" key="5">
    <source>
        <dbReference type="Proteomes" id="UP000569329"/>
    </source>
</evidence>
<sequence>MTTPGGSGNWGPNQYGSGQYYDPITGQPSGPAASGQSGYQGFGVFEQQQGWQGAQAGPPPGPPPGPPRKSRAALISTLAITVVGIVVITATVMIVGGDDTKNQASTTASATTTTTSTTTTSPSPSSTASSHNTPAVVPGWQGVALPEAGIAYDIPPGWETRLDRFSGYKNKNGDSVSMTNFSSYKRDFCPSADLSYRARVGVTTTEEKDPVRAAEKTLQKWAMLGWSTEDGTPPGIAKNPITPVSVEGNSNGQPQLLSATITPAAPGPCGTESVFISILALPSNAEAALLIGIADQGVPEAVPPQTINRSLTSLRWLPE</sequence>
<dbReference type="InterPro" id="IPR058330">
    <property type="entry name" value="DUF8017"/>
</dbReference>
<accession>A0A839DRV8</accession>
<reference evidence="4 5" key="1">
    <citation type="submission" date="2020-07" db="EMBL/GenBank/DDBJ databases">
        <title>Sequencing the genomes of 1000 actinobacteria strains.</title>
        <authorList>
            <person name="Klenk H.-P."/>
        </authorList>
    </citation>
    <scope>NUCLEOTIDE SEQUENCE [LARGE SCALE GENOMIC DNA]</scope>
    <source>
        <strain evidence="4 5">DSM 45975</strain>
    </source>
</reference>
<name>A0A839DRV8_9PSEU</name>
<evidence type="ECO:0000256" key="1">
    <source>
        <dbReference type="SAM" id="MobiDB-lite"/>
    </source>
</evidence>
<dbReference type="AlphaFoldDB" id="A0A839DRV8"/>
<protein>
    <recommendedName>
        <fullName evidence="3">DUF8017 domain-containing protein</fullName>
    </recommendedName>
</protein>
<feature type="compositionally biased region" description="Low complexity" evidence="1">
    <location>
        <begin position="104"/>
        <end position="130"/>
    </location>
</feature>
<feature type="compositionally biased region" description="Low complexity" evidence="1">
    <location>
        <begin position="47"/>
        <end position="56"/>
    </location>
</feature>
<evidence type="ECO:0000259" key="3">
    <source>
        <dbReference type="Pfam" id="PF26056"/>
    </source>
</evidence>
<feature type="region of interest" description="Disordered" evidence="1">
    <location>
        <begin position="1"/>
        <end position="70"/>
    </location>
</feature>
<comment type="caution">
    <text evidence="4">The sequence shown here is derived from an EMBL/GenBank/DDBJ whole genome shotgun (WGS) entry which is preliminary data.</text>
</comment>
<feature type="region of interest" description="Disordered" evidence="1">
    <location>
        <begin position="99"/>
        <end position="135"/>
    </location>
</feature>
<evidence type="ECO:0000256" key="2">
    <source>
        <dbReference type="SAM" id="Phobius"/>
    </source>
</evidence>
<feature type="transmembrane region" description="Helical" evidence="2">
    <location>
        <begin position="72"/>
        <end position="95"/>
    </location>
</feature>
<gene>
    <name evidence="4" type="ORF">FHX42_000798</name>
</gene>
<dbReference type="Proteomes" id="UP000569329">
    <property type="component" value="Unassembled WGS sequence"/>
</dbReference>
<keyword evidence="5" id="KW-1185">Reference proteome</keyword>
<organism evidence="4 5">
    <name type="scientific">Halosaccharopolyspora lacisalsi</name>
    <dbReference type="NCBI Taxonomy" id="1000566"/>
    <lineage>
        <taxon>Bacteria</taxon>
        <taxon>Bacillati</taxon>
        <taxon>Actinomycetota</taxon>
        <taxon>Actinomycetes</taxon>
        <taxon>Pseudonocardiales</taxon>
        <taxon>Pseudonocardiaceae</taxon>
        <taxon>Halosaccharopolyspora</taxon>
    </lineage>
</organism>
<feature type="domain" description="DUF8017" evidence="3">
    <location>
        <begin position="134"/>
        <end position="318"/>
    </location>
</feature>
<evidence type="ECO:0000313" key="4">
    <source>
        <dbReference type="EMBL" id="MBA8823469.1"/>
    </source>
</evidence>
<keyword evidence="2" id="KW-1133">Transmembrane helix</keyword>
<dbReference type="Pfam" id="PF26056">
    <property type="entry name" value="DUF8017"/>
    <property type="match status" value="1"/>
</dbReference>
<keyword evidence="2" id="KW-0812">Transmembrane</keyword>
<keyword evidence="2" id="KW-0472">Membrane</keyword>
<dbReference type="EMBL" id="JACGWZ010000001">
    <property type="protein sequence ID" value="MBA8823469.1"/>
    <property type="molecule type" value="Genomic_DNA"/>
</dbReference>
<proteinExistence type="predicted"/>
<dbReference type="RefSeq" id="WP_182542771.1">
    <property type="nucleotide sequence ID" value="NZ_JACGWZ010000001.1"/>
</dbReference>